<organism evidence="1 2">
    <name type="scientific">Naganishia onofrii</name>
    <dbReference type="NCBI Taxonomy" id="1851511"/>
    <lineage>
        <taxon>Eukaryota</taxon>
        <taxon>Fungi</taxon>
        <taxon>Dikarya</taxon>
        <taxon>Basidiomycota</taxon>
        <taxon>Agaricomycotina</taxon>
        <taxon>Tremellomycetes</taxon>
        <taxon>Filobasidiales</taxon>
        <taxon>Filobasidiaceae</taxon>
        <taxon>Naganishia</taxon>
    </lineage>
</organism>
<comment type="caution">
    <text evidence="1">The sequence shown here is derived from an EMBL/GenBank/DDBJ whole genome shotgun (WGS) entry which is preliminary data.</text>
</comment>
<proteinExistence type="predicted"/>
<protein>
    <submittedName>
        <fullName evidence="1">Uncharacterized protein</fullName>
    </submittedName>
</protein>
<gene>
    <name evidence="1" type="ORF">QFC24_005528</name>
</gene>
<reference evidence="1" key="1">
    <citation type="submission" date="2023-04" db="EMBL/GenBank/DDBJ databases">
        <title>Draft Genome sequencing of Naganishia species isolated from polar environments using Oxford Nanopore Technology.</title>
        <authorList>
            <person name="Leo P."/>
            <person name="Venkateswaran K."/>
        </authorList>
    </citation>
    <scope>NUCLEOTIDE SEQUENCE</scope>
    <source>
        <strain evidence="1">DBVPG 5303</strain>
    </source>
</reference>
<dbReference type="EMBL" id="JASBWV010000023">
    <property type="protein sequence ID" value="KAJ9119815.1"/>
    <property type="molecule type" value="Genomic_DNA"/>
</dbReference>
<accession>A0ACC2X6Y2</accession>
<name>A0ACC2X6Y2_9TREE</name>
<evidence type="ECO:0000313" key="2">
    <source>
        <dbReference type="Proteomes" id="UP001234202"/>
    </source>
</evidence>
<evidence type="ECO:0000313" key="1">
    <source>
        <dbReference type="EMBL" id="KAJ9119815.1"/>
    </source>
</evidence>
<keyword evidence="2" id="KW-1185">Reference proteome</keyword>
<dbReference type="Proteomes" id="UP001234202">
    <property type="component" value="Unassembled WGS sequence"/>
</dbReference>
<sequence length="227" mass="24750">MPDDPLPSNWPSSVIYTARPILSPHFPPDQLQYINRLATTPTHTIRSLPPLPLCKHPKDLVRIKLITQPEHPANGQNGLFAVRKVEGGCKVIDYVGVVHSRTLSATASSSSSANHHPYEESDYDLSLIRCMSVPPPTPSTTNPKPEPVLVDIGIDAAKHGNAARMINDYRGIAPKPNCEFRQVWDAQSGWARMEVWTIAGAAGAGGLRKGEEVLVSYGKGFWAARTS</sequence>